<dbReference type="OrthoDB" id="7863791at2"/>
<comment type="caution">
    <text evidence="2">The sequence shown here is derived from an EMBL/GenBank/DDBJ whole genome shotgun (WGS) entry which is preliminary data.</text>
</comment>
<dbReference type="Proteomes" id="UP000281647">
    <property type="component" value="Unassembled WGS sequence"/>
</dbReference>
<evidence type="ECO:0000256" key="1">
    <source>
        <dbReference type="SAM" id="SignalP"/>
    </source>
</evidence>
<protein>
    <submittedName>
        <fullName evidence="2">DUF1176 domain-containing protein</fullName>
    </submittedName>
</protein>
<sequence length="346" mass="37097">MKALLAATVSMLLAQSAAAAEPAYLDDRSDAASLVRSLYNAINRQEYSRAWEYFGDVKPAKDFNGFVAGYEQTSEVEVITGDAGVEGAAGSTYFNIPVAILARNKDGSEAVFAGCYTARLVNPQVQEPPFSGLHIEKGVLKPVEGPLAEALPASCGDGPAPAPKDAALEQARAAFVATHTTQCGSLSPGQEDGVTEPDDYTINFHGSHDAESEPERKARLFRFFCAAGAYNEVHVYYLANDAGEVRELHFATPELDIHYEGGNSEGKVEAINVVGYRAVGELLNSSFDETTRTITSHGKWRGTGDAASSGTWLFRDGDFSLVQYDVDASYDGEVNPQTVLDYNTAP</sequence>
<evidence type="ECO:0000313" key="2">
    <source>
        <dbReference type="EMBL" id="RUM98050.1"/>
    </source>
</evidence>
<feature type="chain" id="PRO_5019097353" evidence="1">
    <location>
        <begin position="20"/>
        <end position="346"/>
    </location>
</feature>
<dbReference type="EMBL" id="RKST01000008">
    <property type="protein sequence ID" value="RUM98050.1"/>
    <property type="molecule type" value="Genomic_DNA"/>
</dbReference>
<reference evidence="2 3" key="1">
    <citation type="submission" date="2018-11" db="EMBL/GenBank/DDBJ databases">
        <title>Pseudaminobacter arsenicus sp. nov., an arsenic-resistant bacterium isolated from arsenic-rich aquifers.</title>
        <authorList>
            <person name="Mu Y."/>
        </authorList>
    </citation>
    <scope>NUCLEOTIDE SEQUENCE [LARGE SCALE GENOMIC DNA]</scope>
    <source>
        <strain evidence="2 3">CB3</strain>
    </source>
</reference>
<proteinExistence type="predicted"/>
<keyword evidence="3" id="KW-1185">Reference proteome</keyword>
<name>A0A432V7D5_9HYPH</name>
<dbReference type="RefSeq" id="WP_128626922.1">
    <property type="nucleotide sequence ID" value="NZ_RKST01000008.1"/>
</dbReference>
<dbReference type="AlphaFoldDB" id="A0A432V7D5"/>
<organism evidence="2 3">
    <name type="scientific">Borborobacter arsenicus</name>
    <dbReference type="NCBI Taxonomy" id="1851146"/>
    <lineage>
        <taxon>Bacteria</taxon>
        <taxon>Pseudomonadati</taxon>
        <taxon>Pseudomonadota</taxon>
        <taxon>Alphaproteobacteria</taxon>
        <taxon>Hyphomicrobiales</taxon>
        <taxon>Phyllobacteriaceae</taxon>
        <taxon>Borborobacter</taxon>
    </lineage>
</organism>
<keyword evidence="1" id="KW-0732">Signal</keyword>
<dbReference type="Pfam" id="PF06674">
    <property type="entry name" value="DUF1176"/>
    <property type="match status" value="1"/>
</dbReference>
<evidence type="ECO:0000313" key="3">
    <source>
        <dbReference type="Proteomes" id="UP000281647"/>
    </source>
</evidence>
<accession>A0A432V7D5</accession>
<gene>
    <name evidence="2" type="ORF">EET67_10600</name>
</gene>
<feature type="signal peptide" evidence="1">
    <location>
        <begin position="1"/>
        <end position="19"/>
    </location>
</feature>
<dbReference type="InterPro" id="IPR009560">
    <property type="entry name" value="DUF1176"/>
</dbReference>